<keyword evidence="2" id="KW-1185">Reference proteome</keyword>
<evidence type="ECO:0000313" key="2">
    <source>
        <dbReference type="Proteomes" id="UP001227162"/>
    </source>
</evidence>
<organism evidence="1 2">
    <name type="scientific">Rhodalgimonas zhirmunskyi</name>
    <dbReference type="NCBI Taxonomy" id="2964767"/>
    <lineage>
        <taxon>Bacteria</taxon>
        <taxon>Pseudomonadati</taxon>
        <taxon>Pseudomonadota</taxon>
        <taxon>Alphaproteobacteria</taxon>
        <taxon>Rhodobacterales</taxon>
        <taxon>Roseobacteraceae</taxon>
        <taxon>Rhodalgimonas</taxon>
    </lineage>
</organism>
<reference evidence="1" key="2">
    <citation type="submission" date="2023-04" db="EMBL/GenBank/DDBJ databases">
        <title>'Rhodoalgimonas zhirmunskyi' gen. nov., isolated from a red alga.</title>
        <authorList>
            <person name="Nedashkovskaya O.I."/>
            <person name="Otstavnykh N.Y."/>
            <person name="Bystritskaya E.P."/>
            <person name="Balabanova L.A."/>
            <person name="Isaeva M.P."/>
        </authorList>
    </citation>
    <scope>NUCLEOTIDE SEQUENCE</scope>
    <source>
        <strain evidence="1">10Alg 79</strain>
    </source>
</reference>
<comment type="caution">
    <text evidence="1">The sequence shown here is derived from an EMBL/GenBank/DDBJ whole genome shotgun (WGS) entry which is preliminary data.</text>
</comment>
<gene>
    <name evidence="1" type="ORF">NOI20_09620</name>
</gene>
<dbReference type="Proteomes" id="UP001227162">
    <property type="component" value="Unassembled WGS sequence"/>
</dbReference>
<sequence>MFYSAQINMTASGLSDLQGDTSDFTITAQLSAADLTGYLTGSGGNPGALTGVLANGDFTVSSYQFALAAPEVGMPGADPKADPIYGYTALGDLIPEGTGKETGLESGQESASQHLINVAGTQYILLADPDISSLSVYTVQDGQPDTMTDQVIDTLQTRFSGVSAIDYMPVENHGLIAAAGLDDGFSVFSLTADGALHHVETQEGSWEKPLNGITGIAMDLTGETLTVSVTREQAPGSTAVELSLPADLLPESGRVELFEDTTPPAPVDMLYTLGDGNQPVSDRGEAGAPVSEGEELDWHGTAMNWVPAPDGVGMVLEFTSHEQDFVFHDSTTLTHQEGAGSMMEDGTLPLQIYEPGQGAGAFLDDLFEDTTGAASWIVEAQMFATGQDMVRIIGFKAEGESASIDLSRLGGFEQTSDVLEAATQVADGVLIEAGLERSILIEGVDLAELTETDFVI</sequence>
<dbReference type="EMBL" id="JANFFA010000002">
    <property type="protein sequence ID" value="MDQ2094365.1"/>
    <property type="molecule type" value="Genomic_DNA"/>
</dbReference>
<dbReference type="AlphaFoldDB" id="A0AAJ1U9N5"/>
<evidence type="ECO:0000313" key="1">
    <source>
        <dbReference type="EMBL" id="MDQ2094365.1"/>
    </source>
</evidence>
<reference evidence="1" key="1">
    <citation type="submission" date="2022-07" db="EMBL/GenBank/DDBJ databases">
        <authorList>
            <person name="Otstavnykh N."/>
            <person name="Isaeva M."/>
            <person name="Bystritskaya E."/>
        </authorList>
    </citation>
    <scope>NUCLEOTIDE SEQUENCE</scope>
    <source>
        <strain evidence="1">10Alg 79</strain>
    </source>
</reference>
<accession>A0AAJ1U9N5</accession>
<name>A0AAJ1U9N5_9RHOB</name>
<protein>
    <submittedName>
        <fullName evidence="1">Uncharacterized protein</fullName>
    </submittedName>
</protein>
<proteinExistence type="predicted"/>